<keyword evidence="2" id="KW-1185">Reference proteome</keyword>
<dbReference type="AlphaFoldDB" id="A0A8K0NQC6"/>
<evidence type="ECO:0000313" key="2">
    <source>
        <dbReference type="Proteomes" id="UP000812966"/>
    </source>
</evidence>
<proteinExistence type="predicted"/>
<protein>
    <submittedName>
        <fullName evidence="1">Uncharacterized protein</fullName>
    </submittedName>
</protein>
<dbReference type="Proteomes" id="UP000812966">
    <property type="component" value="Unassembled WGS sequence"/>
</dbReference>
<dbReference type="EMBL" id="JABELV010000076">
    <property type="protein sequence ID" value="KAG7532026.1"/>
    <property type="molecule type" value="Genomic_DNA"/>
</dbReference>
<reference evidence="1" key="1">
    <citation type="submission" date="2020-04" db="EMBL/GenBank/DDBJ databases">
        <title>Analysis of mating type loci in Filobasidium floriforme.</title>
        <authorList>
            <person name="Nowrousian M."/>
        </authorList>
    </citation>
    <scope>NUCLEOTIDE SEQUENCE</scope>
    <source>
        <strain evidence="1">CBS 6242</strain>
    </source>
</reference>
<gene>
    <name evidence="1" type="ORF">FFLO_03901</name>
</gene>
<accession>A0A8K0NQC6</accession>
<evidence type="ECO:0000313" key="1">
    <source>
        <dbReference type="EMBL" id="KAG7532026.1"/>
    </source>
</evidence>
<sequence length="464" mass="52917">MVDDEPRIQEVSNTPPENVEYSAAGQAIGENHLIMQMIYRHMRRYGTRALLDGMLLCKNTFWPIAGILYHYARSDLPEDVYKQGCPLKRFVKYSELTKIVWNFADRISTPYDLDLVETWQGQLPNLQAIRFYSAAYRHNIQLEIQFDCINHGVILEHPADAIHYEPTALEIADGDDDILHWIEPEYPRQSGCLHEHSNPLNACPVLCGIEVRPSRHAEVGPKIARQLRFAMTQMADPASGLTIPHEWICLRALTLLWTHTPDNSGIELGELEHILKHCPELKIVRCRLMGEEAQEADESRLVRAFAPAKHLKEVHLDTCGPILPYLKVLRQFEEATLVCSPRLSLLDVEYLRKVDGADRDRSALRHFTFGAHPLLKIVSQETSHRGSCPTTAALIQRMLPRRCVVNFTIVHYGSADPIKGSEILWWEWYCSEVRSLIKAASISTGVRDYVPMTAEQLAEAMKQK</sequence>
<comment type="caution">
    <text evidence="1">The sequence shown here is derived from an EMBL/GenBank/DDBJ whole genome shotgun (WGS) entry which is preliminary data.</text>
</comment>
<organism evidence="1 2">
    <name type="scientific">Filobasidium floriforme</name>
    <dbReference type="NCBI Taxonomy" id="5210"/>
    <lineage>
        <taxon>Eukaryota</taxon>
        <taxon>Fungi</taxon>
        <taxon>Dikarya</taxon>
        <taxon>Basidiomycota</taxon>
        <taxon>Agaricomycotina</taxon>
        <taxon>Tremellomycetes</taxon>
        <taxon>Filobasidiales</taxon>
        <taxon>Filobasidiaceae</taxon>
        <taxon>Filobasidium</taxon>
    </lineage>
</organism>
<name>A0A8K0NQC6_9TREE</name>